<evidence type="ECO:0000313" key="2">
    <source>
        <dbReference type="Proteomes" id="UP001189619"/>
    </source>
</evidence>
<proteinExistence type="predicted"/>
<organism evidence="1 2">
    <name type="scientific">Brevibacillus aydinogluensis</name>
    <dbReference type="NCBI Taxonomy" id="927786"/>
    <lineage>
        <taxon>Bacteria</taxon>
        <taxon>Bacillati</taxon>
        <taxon>Bacillota</taxon>
        <taxon>Bacilli</taxon>
        <taxon>Bacillales</taxon>
        <taxon>Paenibacillaceae</taxon>
        <taxon>Brevibacillus</taxon>
    </lineage>
</organism>
<gene>
    <name evidence="1" type="ORF">BSPP4475_03970</name>
</gene>
<protein>
    <submittedName>
        <fullName evidence="1">Uncharacterized protein</fullName>
    </submittedName>
</protein>
<reference evidence="1" key="1">
    <citation type="submission" date="2023-07" db="EMBL/GenBank/DDBJ databases">
        <authorList>
            <person name="Ivanov I."/>
            <person name="Teneva D."/>
            <person name="Stoikov I."/>
        </authorList>
    </citation>
    <scope>NUCLEOTIDE SEQUENCE</scope>
    <source>
        <strain evidence="1">4475</strain>
    </source>
</reference>
<dbReference type="KEGG" id="bayd:BSPP4475_03970"/>
<keyword evidence="2" id="KW-1185">Reference proteome</keyword>
<name>A0AA48RD06_9BACL</name>
<sequence length="33" mass="4059">MPHDELMDAVDSRHMITQEMIDKWKREERSETI</sequence>
<dbReference type="Proteomes" id="UP001189619">
    <property type="component" value="Chromosome"/>
</dbReference>
<dbReference type="AlphaFoldDB" id="A0AA48RD06"/>
<evidence type="ECO:0000313" key="1">
    <source>
        <dbReference type="EMBL" id="CAJ1001481.1"/>
    </source>
</evidence>
<dbReference type="EMBL" id="OY569118">
    <property type="protein sequence ID" value="CAJ1001481.1"/>
    <property type="molecule type" value="Genomic_DNA"/>
</dbReference>
<accession>A0AA48RD06</accession>